<feature type="domain" description="MutL C-terminal dimerisation" evidence="3">
    <location>
        <begin position="694"/>
        <end position="852"/>
    </location>
</feature>
<evidence type="ECO:0000259" key="4">
    <source>
        <dbReference type="SMART" id="SM01340"/>
    </source>
</evidence>
<reference evidence="5" key="1">
    <citation type="submission" date="2022-11" db="EMBL/GenBank/DDBJ databases">
        <authorList>
            <person name="Hyden B.L."/>
            <person name="Feng K."/>
            <person name="Yates T."/>
            <person name="Jawdy S."/>
            <person name="Smart L.B."/>
            <person name="Muchero W."/>
        </authorList>
    </citation>
    <scope>NUCLEOTIDE SEQUENCE</scope>
    <source>
        <tissue evidence="5">Shoot tip</tissue>
    </source>
</reference>
<comment type="similarity">
    <text evidence="1">Belongs to the DNA mismatch repair MutL/HexB family.</text>
</comment>
<dbReference type="Gene3D" id="3.30.230.10">
    <property type="match status" value="1"/>
</dbReference>
<organism evidence="5 6">
    <name type="scientific">Salix purpurea</name>
    <name type="common">Purple osier willow</name>
    <dbReference type="NCBI Taxonomy" id="77065"/>
    <lineage>
        <taxon>Eukaryota</taxon>
        <taxon>Viridiplantae</taxon>
        <taxon>Streptophyta</taxon>
        <taxon>Embryophyta</taxon>
        <taxon>Tracheophyta</taxon>
        <taxon>Spermatophyta</taxon>
        <taxon>Magnoliopsida</taxon>
        <taxon>eudicotyledons</taxon>
        <taxon>Gunneridae</taxon>
        <taxon>Pentapetalae</taxon>
        <taxon>rosids</taxon>
        <taxon>fabids</taxon>
        <taxon>Malpighiales</taxon>
        <taxon>Salicaceae</taxon>
        <taxon>Saliceae</taxon>
        <taxon>Salix</taxon>
    </lineage>
</organism>
<dbReference type="Pfam" id="PF01119">
    <property type="entry name" value="DNA_mis_repair"/>
    <property type="match status" value="1"/>
</dbReference>
<accession>A0A9Q0WX27</accession>
<dbReference type="InterPro" id="IPR013507">
    <property type="entry name" value="DNA_mismatch_S5_2-like"/>
</dbReference>
<dbReference type="SUPFAM" id="SSF54211">
    <property type="entry name" value="Ribosomal protein S5 domain 2-like"/>
    <property type="match status" value="1"/>
</dbReference>
<dbReference type="AlphaFoldDB" id="A0A9Q0WX27"/>
<dbReference type="GO" id="GO:0006298">
    <property type="term" value="P:mismatch repair"/>
    <property type="evidence" value="ECO:0007669"/>
    <property type="project" value="InterPro"/>
</dbReference>
<dbReference type="Proteomes" id="UP001151532">
    <property type="component" value="Chromosome 5"/>
</dbReference>
<comment type="caution">
    <text evidence="5">The sequence shown here is derived from an EMBL/GenBank/DDBJ whole genome shotgun (WGS) entry which is preliminary data.</text>
</comment>
<protein>
    <submittedName>
        <fullName evidence="5">DNA MISMATCH REPAIR PROTEIN MLH3-RELATED</fullName>
    </submittedName>
</protein>
<dbReference type="InterPro" id="IPR038973">
    <property type="entry name" value="MutL/Mlh/Pms-like"/>
</dbReference>
<reference evidence="5" key="2">
    <citation type="journal article" date="2023" name="Int. J. Mol. Sci.">
        <title>De Novo Assembly and Annotation of 11 Diverse Shrub Willow (Salix) Genomes Reveals Novel Gene Organization in Sex-Linked Regions.</title>
        <authorList>
            <person name="Hyden B."/>
            <person name="Feng K."/>
            <person name="Yates T.B."/>
            <person name="Jawdy S."/>
            <person name="Cereghino C."/>
            <person name="Smart L.B."/>
            <person name="Muchero W."/>
        </authorList>
    </citation>
    <scope>NUCLEOTIDE SEQUENCE</scope>
    <source>
        <tissue evidence="5">Shoot tip</tissue>
    </source>
</reference>
<dbReference type="InterPro" id="IPR014790">
    <property type="entry name" value="MutL_C"/>
</dbReference>
<evidence type="ECO:0000256" key="1">
    <source>
        <dbReference type="ARBA" id="ARBA00006082"/>
    </source>
</evidence>
<dbReference type="InterPro" id="IPR014721">
    <property type="entry name" value="Ribsml_uS5_D2-typ_fold_subgr"/>
</dbReference>
<dbReference type="GO" id="GO:0140664">
    <property type="term" value="F:ATP-dependent DNA damage sensor activity"/>
    <property type="evidence" value="ECO:0007669"/>
    <property type="project" value="InterPro"/>
</dbReference>
<dbReference type="PANTHER" id="PTHR10073:SF47">
    <property type="entry name" value="DNA MISMATCH REPAIR PROTEIN MLH3"/>
    <property type="match status" value="1"/>
</dbReference>
<dbReference type="SUPFAM" id="SSF55874">
    <property type="entry name" value="ATPase domain of HSP90 chaperone/DNA topoisomerase II/histidine kinase"/>
    <property type="match status" value="1"/>
</dbReference>
<keyword evidence="2" id="KW-0227">DNA damage</keyword>
<dbReference type="SUPFAM" id="SSF118116">
    <property type="entry name" value="DNA mismatch repair protein MutL"/>
    <property type="match status" value="1"/>
</dbReference>
<proteinExistence type="inferred from homology"/>
<dbReference type="InterPro" id="IPR042121">
    <property type="entry name" value="MutL_C_regsub"/>
</dbReference>
<dbReference type="Pfam" id="PF08676">
    <property type="entry name" value="MutL_C"/>
    <property type="match status" value="1"/>
</dbReference>
<dbReference type="PANTHER" id="PTHR10073">
    <property type="entry name" value="DNA MISMATCH REPAIR PROTEIN MLH, PMS, MUTL"/>
    <property type="match status" value="1"/>
</dbReference>
<keyword evidence="6" id="KW-1185">Reference proteome</keyword>
<dbReference type="GO" id="GO:0016887">
    <property type="term" value="F:ATP hydrolysis activity"/>
    <property type="evidence" value="ECO:0007669"/>
    <property type="project" value="InterPro"/>
</dbReference>
<dbReference type="InterPro" id="IPR037198">
    <property type="entry name" value="MutL_C_sf"/>
</dbReference>
<evidence type="ECO:0000259" key="3">
    <source>
        <dbReference type="SMART" id="SM00853"/>
    </source>
</evidence>
<dbReference type="Gene3D" id="3.30.565.10">
    <property type="entry name" value="Histidine kinase-like ATPase, C-terminal domain"/>
    <property type="match status" value="1"/>
</dbReference>
<dbReference type="GO" id="GO:0005524">
    <property type="term" value="F:ATP binding"/>
    <property type="evidence" value="ECO:0007669"/>
    <property type="project" value="InterPro"/>
</dbReference>
<evidence type="ECO:0000313" key="6">
    <source>
        <dbReference type="Proteomes" id="UP001151532"/>
    </source>
</evidence>
<dbReference type="EMBL" id="JAPFFK010000002">
    <property type="protein sequence ID" value="KAJ6774754.1"/>
    <property type="molecule type" value="Genomic_DNA"/>
</dbReference>
<dbReference type="Gene3D" id="3.30.1540.20">
    <property type="entry name" value="MutL, C-terminal domain, dimerisation subdomain"/>
    <property type="match status" value="1"/>
</dbReference>
<dbReference type="InterPro" id="IPR042120">
    <property type="entry name" value="MutL_C_dimsub"/>
</dbReference>
<evidence type="ECO:0000256" key="2">
    <source>
        <dbReference type="ARBA" id="ARBA00022763"/>
    </source>
</evidence>
<dbReference type="InterPro" id="IPR020568">
    <property type="entry name" value="Ribosomal_Su5_D2-typ_SF"/>
</dbReference>
<gene>
    <name evidence="5" type="ORF">OIU79_018028</name>
</gene>
<dbReference type="OrthoDB" id="429932at2759"/>
<evidence type="ECO:0000313" key="5">
    <source>
        <dbReference type="EMBL" id="KAJ6774754.1"/>
    </source>
</evidence>
<feature type="domain" description="DNA mismatch repair protein S5" evidence="4">
    <location>
        <begin position="72"/>
        <end position="207"/>
    </location>
</feature>
<dbReference type="FunFam" id="3.30.1370.100:FF:000007">
    <property type="entry name" value="MUTL protein homolog 3"/>
    <property type="match status" value="1"/>
</dbReference>
<dbReference type="InterPro" id="IPR036890">
    <property type="entry name" value="HATPase_C_sf"/>
</dbReference>
<name>A0A9Q0WX27_SALPP</name>
<dbReference type="SMART" id="SM01340">
    <property type="entry name" value="DNA_mis_repair"/>
    <property type="match status" value="1"/>
</dbReference>
<dbReference type="GO" id="GO:0030983">
    <property type="term" value="F:mismatched DNA binding"/>
    <property type="evidence" value="ECO:0007669"/>
    <property type="project" value="InterPro"/>
</dbReference>
<dbReference type="Gene3D" id="3.30.1370.100">
    <property type="entry name" value="MutL, C-terminal domain, regulatory subdomain"/>
    <property type="match status" value="1"/>
</dbReference>
<sequence length="929" mass="104796">MLATTVVVRDLFYNQPVRRKYMQSSPKKILHLVKKCALRIALMHSEVSFKVVDIESEEELFCTHPSSALSLLMSGFGIDDSSSLHELNISDGLLKLSGFISAPCSSFSIKAFQYVYINSRFVCKGPIHKLLNHLASRFEFPDVQKTNSVSQKGKKSRPQPCPAYILNLSCPFSLYDLTFEPSKTHAEFKDWNPILAFIEKVIQQLWRECTIIGESSTHTTDTFQKNDIWQEGNNITSVKQDSFDADLSGIVIKKGRVKTHQSSHHLISCPLKMLHKEVNHLFHGEHDKVPQEFYSNVSEFKEEQVDKESVLQSDYSFQSWNKSISGYMPTSSKTNECHLLTSDKNFLLPDNCFLEDSFTIRERFSDHMQSHFSSTEWQNESPEIESGCSSQRSLSLDRDLFAGKEAFEFLNDGFKNKRRRLCTAENVGIPKGDMRFDIPSCALLQDNASCTRQLPDIDGAEMSADFDLLPGAYVNSSATIGKLIAKGKGLASNSILELEMHASGNHSSMSDWCSVTSSDFIQEKNWDTEHFPDDNASEGSKGWGIKGSCWHLPDSWEIMLKPSSQDNFFSSCTSRKEPYTQLFNDWPTSPEANDFEQLPLQPSQVEEDLIQRTKSIGKNMPDTMLNRKENPEHIQHPEAYDSSPEGFMPKDTEESIDCRIKWWNGCQQIANHKMSSNVDSQRNILDISSGDARVLHQVDKKFIPIVAGGTLAVIDQHAADERIRLEELRQKVLSGEAKTVTYLDAEQELILPEIGYQLLHSYAEQVREWGWICNIQGSETFKKNLNILRQQQTVITLLAVPCILGVNLSDGDLLEFLQQLSDTDGSSTLPPSVLRVLNYKACRGAIMFGDSLLPSECSLIVEELKQTTLCFQCAHGRPTTIPVVNLEALQKQLAKLGVLNDGSNDLWHGLRRQELSLDRAAQRLSAARD</sequence>
<dbReference type="SMART" id="SM00853">
    <property type="entry name" value="MutL_C"/>
    <property type="match status" value="1"/>
</dbReference>
<dbReference type="GO" id="GO:0032300">
    <property type="term" value="C:mismatch repair complex"/>
    <property type="evidence" value="ECO:0007669"/>
    <property type="project" value="InterPro"/>
</dbReference>